<dbReference type="AlphaFoldDB" id="A0A1R1SQB5"/>
<feature type="region of interest" description="Disordered" evidence="1">
    <location>
        <begin position="142"/>
        <end position="163"/>
    </location>
</feature>
<comment type="caution">
    <text evidence="3">The sequence shown here is derived from an EMBL/GenBank/DDBJ whole genome shotgun (WGS) entry which is preliminary data.</text>
</comment>
<dbReference type="GeneID" id="96745249"/>
<dbReference type="InterPro" id="IPR012312">
    <property type="entry name" value="Hemerythrin-like"/>
</dbReference>
<evidence type="ECO:0000313" key="4">
    <source>
        <dbReference type="Proteomes" id="UP000186168"/>
    </source>
</evidence>
<dbReference type="CDD" id="cd12108">
    <property type="entry name" value="Hr-like"/>
    <property type="match status" value="1"/>
</dbReference>
<evidence type="ECO:0000259" key="2">
    <source>
        <dbReference type="Pfam" id="PF01814"/>
    </source>
</evidence>
<dbReference type="Pfam" id="PF01814">
    <property type="entry name" value="Hemerythrin"/>
    <property type="match status" value="1"/>
</dbReference>
<keyword evidence="4" id="KW-1185">Reference proteome</keyword>
<accession>A0A1R1SQB5</accession>
<sequence>MGHGGDVIEELTRDHREVDRLFEQIGAAAAGSPERKRLVDQVTIELVRHSVAEEEYLYPAVRRHLPDGDATADKEIADHGTVERLLKDLEGRDADASDFDVLVRKLKTEVTSHVRDEETNLFPQLRRACDKEALHELGEKVRSAKKTAPTRPHPGAPDSAPALKLLAPGAGLVDRARDLVTGRGKQPKGREEG</sequence>
<dbReference type="RefSeq" id="WP_065964922.1">
    <property type="nucleotide sequence ID" value="NZ_ASQP01000089.1"/>
</dbReference>
<protein>
    <recommendedName>
        <fullName evidence="2">Hemerythrin-like domain-containing protein</fullName>
    </recommendedName>
</protein>
<dbReference type="PANTHER" id="PTHR35585">
    <property type="entry name" value="HHE DOMAIN PROTEIN (AFU_ORTHOLOGUE AFUA_4G00730)"/>
    <property type="match status" value="1"/>
</dbReference>
<gene>
    <name evidence="3" type="ORF">SPAR_06105</name>
</gene>
<evidence type="ECO:0000313" key="3">
    <source>
        <dbReference type="EMBL" id="OMI40412.1"/>
    </source>
</evidence>
<dbReference type="EMBL" id="ASQP01000089">
    <property type="protein sequence ID" value="OMI40412.1"/>
    <property type="molecule type" value="Genomic_DNA"/>
</dbReference>
<name>A0A1R1SQB5_9ACTN</name>
<feature type="domain" description="Hemerythrin-like" evidence="2">
    <location>
        <begin position="7"/>
        <end position="125"/>
    </location>
</feature>
<dbReference type="Gene3D" id="1.20.120.520">
    <property type="entry name" value="nmb1532 protein domain like"/>
    <property type="match status" value="1"/>
</dbReference>
<evidence type="ECO:0000256" key="1">
    <source>
        <dbReference type="SAM" id="MobiDB-lite"/>
    </source>
</evidence>
<dbReference type="STRING" id="67365.GCA_001704635_07840"/>
<feature type="region of interest" description="Disordered" evidence="1">
    <location>
        <begin position="174"/>
        <end position="193"/>
    </location>
</feature>
<dbReference type="PANTHER" id="PTHR35585:SF1">
    <property type="entry name" value="HHE DOMAIN PROTEIN (AFU_ORTHOLOGUE AFUA_4G00730)"/>
    <property type="match status" value="1"/>
</dbReference>
<organism evidence="3 4">
    <name type="scientific">Streptomyces sparsogenes DSM 40356</name>
    <dbReference type="NCBI Taxonomy" id="1331668"/>
    <lineage>
        <taxon>Bacteria</taxon>
        <taxon>Bacillati</taxon>
        <taxon>Actinomycetota</taxon>
        <taxon>Actinomycetes</taxon>
        <taxon>Kitasatosporales</taxon>
        <taxon>Streptomycetaceae</taxon>
        <taxon>Streptomyces</taxon>
    </lineage>
</organism>
<dbReference type="Proteomes" id="UP000186168">
    <property type="component" value="Unassembled WGS sequence"/>
</dbReference>
<reference evidence="3 4" key="1">
    <citation type="submission" date="2013-05" db="EMBL/GenBank/DDBJ databases">
        <title>Genome sequence of Streptomyces sparsogenes DSM 40356.</title>
        <authorList>
            <person name="Coyne S."/>
            <person name="Seebeck F.P."/>
        </authorList>
    </citation>
    <scope>NUCLEOTIDE SEQUENCE [LARGE SCALE GENOMIC DNA]</scope>
    <source>
        <strain evidence="3 4">DSM 40356</strain>
    </source>
</reference>
<proteinExistence type="predicted"/>